<evidence type="ECO:0000313" key="3">
    <source>
        <dbReference type="Proteomes" id="UP000827549"/>
    </source>
</evidence>
<feature type="compositionally biased region" description="Basic residues" evidence="1">
    <location>
        <begin position="514"/>
        <end position="538"/>
    </location>
</feature>
<feature type="region of interest" description="Disordered" evidence="1">
    <location>
        <begin position="474"/>
        <end position="538"/>
    </location>
</feature>
<evidence type="ECO:0000313" key="2">
    <source>
        <dbReference type="EMBL" id="WOO76587.1"/>
    </source>
</evidence>
<protein>
    <recommendedName>
        <fullName evidence="4">Adhesin domain-containing protein</fullName>
    </recommendedName>
</protein>
<feature type="compositionally biased region" description="Basic and acidic residues" evidence="1">
    <location>
        <begin position="313"/>
        <end position="348"/>
    </location>
</feature>
<organism evidence="2 3">
    <name type="scientific">Vanrija pseudolonga</name>
    <dbReference type="NCBI Taxonomy" id="143232"/>
    <lineage>
        <taxon>Eukaryota</taxon>
        <taxon>Fungi</taxon>
        <taxon>Dikarya</taxon>
        <taxon>Basidiomycota</taxon>
        <taxon>Agaricomycotina</taxon>
        <taxon>Tremellomycetes</taxon>
        <taxon>Trichosporonales</taxon>
        <taxon>Trichosporonaceae</taxon>
        <taxon>Vanrija</taxon>
    </lineage>
</organism>
<dbReference type="Proteomes" id="UP000827549">
    <property type="component" value="Chromosome 1"/>
</dbReference>
<dbReference type="GeneID" id="87803473"/>
<feature type="region of interest" description="Disordered" evidence="1">
    <location>
        <begin position="303"/>
        <end position="348"/>
    </location>
</feature>
<dbReference type="RefSeq" id="XP_062622619.1">
    <property type="nucleotide sequence ID" value="XM_062766635.1"/>
</dbReference>
<dbReference type="AlphaFoldDB" id="A0AAF1BEY6"/>
<keyword evidence="3" id="KW-1185">Reference proteome</keyword>
<dbReference type="EMBL" id="CP086714">
    <property type="protein sequence ID" value="WOO76587.1"/>
    <property type="molecule type" value="Genomic_DNA"/>
</dbReference>
<sequence length="600" mass="66260">MSLPPYTDEKVPLAADVEAGVVVDNTKGPIEDDTELQVGGGERKRCTMTRRKKFILGAVAITTFFALKGCAKRHMMHGHHGFLDESFGEQFHPGFAHGRPPAPGLEFHTFDGSEGAEPFVRVPATYAPSSIWDMTNDGQVWQTANASLPLRRRPLSVQFADAADARVVVSRGDADKGAVFVESTWEGKGPASGVELALGASDFLFVNGSQGEHVVHIVLPSESKGIKDLSVSGANVRLELHSTAAGVRFKHLAVHATGSVHLPEVIAKAVEIESPTGDIEGHFNVSRHLALRTVTGNINATVHVRPPHHHKDHDHDGHKDHDHDKDDDGHHDKHGPHHGDDHHHKHGEEERAVMGRMPCGGQKKRGLGLFAWIRGDHPDHPKRPPFRLPVFIRATSVSGHVEVRVRKPHFVSTHTVARSATGNVKLLGLPSFHGYFRAAARVGTVKVKAGPKEIKYFHEKESETGKFVDGIVKLGNHTHHDHPDHPDHPKHPDHPDHPKHPDHGDHDHDELKALHHHGDKHHHKHGSKHGDKHHHKHEHGRGFVAKFVGDRLHRFDRIAAWHHRFVGDDDEPDHPRHRRPPPGVSGAIAFTEVGDVVLIL</sequence>
<feature type="compositionally biased region" description="Basic and acidic residues" evidence="1">
    <location>
        <begin position="481"/>
        <end position="513"/>
    </location>
</feature>
<accession>A0AAF1BEY6</accession>
<proteinExistence type="predicted"/>
<evidence type="ECO:0000256" key="1">
    <source>
        <dbReference type="SAM" id="MobiDB-lite"/>
    </source>
</evidence>
<evidence type="ECO:0008006" key="4">
    <source>
        <dbReference type="Google" id="ProtNLM"/>
    </source>
</evidence>
<reference evidence="2" key="1">
    <citation type="submission" date="2023-10" db="EMBL/GenBank/DDBJ databases">
        <authorList>
            <person name="Noh H."/>
        </authorList>
    </citation>
    <scope>NUCLEOTIDE SEQUENCE</scope>
    <source>
        <strain evidence="2">DUCC4014</strain>
    </source>
</reference>
<gene>
    <name evidence="2" type="ORF">LOC62_01G000214</name>
</gene>
<name>A0AAF1BEY6_9TREE</name>